<feature type="compositionally biased region" description="Basic and acidic residues" evidence="1">
    <location>
        <begin position="418"/>
        <end position="431"/>
    </location>
</feature>
<dbReference type="SUPFAM" id="SSF50978">
    <property type="entry name" value="WD40 repeat-like"/>
    <property type="match status" value="1"/>
</dbReference>
<dbReference type="Proteomes" id="UP000541558">
    <property type="component" value="Unassembled WGS sequence"/>
</dbReference>
<dbReference type="OrthoDB" id="3238562at2759"/>
<evidence type="ECO:0000313" key="2">
    <source>
        <dbReference type="EMBL" id="KAF5313344.1"/>
    </source>
</evidence>
<reference evidence="2 3" key="1">
    <citation type="journal article" date="2020" name="ISME J.">
        <title>Uncovering the hidden diversity of litter-decomposition mechanisms in mushroom-forming fungi.</title>
        <authorList>
            <person name="Floudas D."/>
            <person name="Bentzer J."/>
            <person name="Ahren D."/>
            <person name="Johansson T."/>
            <person name="Persson P."/>
            <person name="Tunlid A."/>
        </authorList>
    </citation>
    <scope>NUCLEOTIDE SEQUENCE [LARGE SCALE GENOMIC DNA]</scope>
    <source>
        <strain evidence="2 3">CBS 175.51</strain>
    </source>
</reference>
<proteinExistence type="predicted"/>
<comment type="caution">
    <text evidence="2">The sequence shown here is derived from an EMBL/GenBank/DDBJ whole genome shotgun (WGS) entry which is preliminary data.</text>
</comment>
<dbReference type="InterPro" id="IPR036322">
    <property type="entry name" value="WD40_repeat_dom_sf"/>
</dbReference>
<accession>A0A8H5AYL4</accession>
<name>A0A8H5AYL4_9AGAR</name>
<gene>
    <name evidence="2" type="ORF">D9611_008601</name>
</gene>
<protein>
    <submittedName>
        <fullName evidence="2">Uncharacterized protein</fullName>
    </submittedName>
</protein>
<dbReference type="SMART" id="SM00320">
    <property type="entry name" value="WD40"/>
    <property type="match status" value="4"/>
</dbReference>
<dbReference type="Gene3D" id="2.130.10.10">
    <property type="entry name" value="YVTN repeat-like/Quinoprotein amine dehydrogenase"/>
    <property type="match status" value="2"/>
</dbReference>
<dbReference type="AlphaFoldDB" id="A0A8H5AYL4"/>
<feature type="region of interest" description="Disordered" evidence="1">
    <location>
        <begin position="405"/>
        <end position="451"/>
    </location>
</feature>
<dbReference type="Pfam" id="PF00400">
    <property type="entry name" value="WD40"/>
    <property type="match status" value="1"/>
</dbReference>
<organism evidence="2 3">
    <name type="scientific">Ephemerocybe angulata</name>
    <dbReference type="NCBI Taxonomy" id="980116"/>
    <lineage>
        <taxon>Eukaryota</taxon>
        <taxon>Fungi</taxon>
        <taxon>Dikarya</taxon>
        <taxon>Basidiomycota</taxon>
        <taxon>Agaricomycotina</taxon>
        <taxon>Agaricomycetes</taxon>
        <taxon>Agaricomycetidae</taxon>
        <taxon>Agaricales</taxon>
        <taxon>Agaricineae</taxon>
        <taxon>Psathyrellaceae</taxon>
        <taxon>Ephemerocybe</taxon>
    </lineage>
</organism>
<keyword evidence="3" id="KW-1185">Reference proteome</keyword>
<evidence type="ECO:0000313" key="3">
    <source>
        <dbReference type="Proteomes" id="UP000541558"/>
    </source>
</evidence>
<dbReference type="InterPro" id="IPR001680">
    <property type="entry name" value="WD40_rpt"/>
</dbReference>
<dbReference type="EMBL" id="JAACJK010000224">
    <property type="protein sequence ID" value="KAF5313344.1"/>
    <property type="molecule type" value="Genomic_DNA"/>
</dbReference>
<feature type="compositionally biased region" description="Acidic residues" evidence="1">
    <location>
        <begin position="432"/>
        <end position="448"/>
    </location>
</feature>
<evidence type="ECO:0000256" key="1">
    <source>
        <dbReference type="SAM" id="MobiDB-lite"/>
    </source>
</evidence>
<dbReference type="InterPro" id="IPR015943">
    <property type="entry name" value="WD40/YVTN_repeat-like_dom_sf"/>
</dbReference>
<sequence>MYTLIERVTGRHLSSVNCIQFSADGQYIASGDDSGLVLVCKTNEASQHDRYHFDASVTAICWMPGDQGLFVGLANCELQVVPIGNNKAYSLNFQPKDYEDLPLDWRKLFQVNCLSIDLSTRRLAIGVGTSVVIISHLEVESQSWQEYWTIPGPIEGDINPLGVSSPPKSLSSEVRSLQFIQSGRKLVVTYLEAGIHCYKLKDKTESWAIRPKSYRVSALDSQSQRMICSNAYDGFDLYDLSSGLHTKTLRQDAPEDANVALPALFVHQDRDVLLGSARGPPCIFSTRDGTCLETLRDGSEEDDTDMIQAIAYFSTKQNGSYIVTGSAEKDANTYLKIWYQENSDSSARTQGTSVLGLNGVPAIKPSGTFMLFSNSGAQLTSIPKMPCKAVLRLLSKPVLVARRSQSVKGRESAYSSARPKDPTPDRRRGGSSEEEGFEEPDDTNEDEELVKSKDAALTKSDIYVAEIEDLERGKAILVVACCVFFVTSIDYVRIRGTSSSKASTVDTALALVFSFGIPLNQNATHVPDLPNLQRACPSVRFPSIVRSVVPDKVFSLTVGLGMCIRWDFDLPGAPQERGYAPFHDDKFHP</sequence>